<name>A0A9D5BLH0_PEA</name>
<protein>
    <submittedName>
        <fullName evidence="1">Uncharacterized protein</fullName>
    </submittedName>
</protein>
<evidence type="ECO:0000313" key="1">
    <source>
        <dbReference type="EMBL" id="KAI5445745.1"/>
    </source>
</evidence>
<organism evidence="1 2">
    <name type="scientific">Pisum sativum</name>
    <name type="common">Garden pea</name>
    <name type="synonym">Lathyrus oleraceus</name>
    <dbReference type="NCBI Taxonomy" id="3888"/>
    <lineage>
        <taxon>Eukaryota</taxon>
        <taxon>Viridiplantae</taxon>
        <taxon>Streptophyta</taxon>
        <taxon>Embryophyta</taxon>
        <taxon>Tracheophyta</taxon>
        <taxon>Spermatophyta</taxon>
        <taxon>Magnoliopsida</taxon>
        <taxon>eudicotyledons</taxon>
        <taxon>Gunneridae</taxon>
        <taxon>Pentapetalae</taxon>
        <taxon>rosids</taxon>
        <taxon>fabids</taxon>
        <taxon>Fabales</taxon>
        <taxon>Fabaceae</taxon>
        <taxon>Papilionoideae</taxon>
        <taxon>50 kb inversion clade</taxon>
        <taxon>NPAAA clade</taxon>
        <taxon>Hologalegina</taxon>
        <taxon>IRL clade</taxon>
        <taxon>Fabeae</taxon>
        <taxon>Lathyrus</taxon>
    </lineage>
</organism>
<gene>
    <name evidence="1" type="ORF">KIW84_013831</name>
</gene>
<dbReference type="Proteomes" id="UP001058974">
    <property type="component" value="Chromosome 1"/>
</dbReference>
<proteinExistence type="predicted"/>
<sequence length="134" mass="15479">MPNIKQYDVRVIRELFDNAAAEDILQAPLAEEVVEDKMIWKDEENGIYSVRSGYRLWRNSQLNNLNGMDDMKIAGRVAVMIYVIWRNINDKLWNNEHEEATKLRMVALAWDVGTHSVIEADAMTLKEAIQEAIS</sequence>
<comment type="caution">
    <text evidence="1">The sequence shown here is derived from an EMBL/GenBank/DDBJ whole genome shotgun (WGS) entry which is preliminary data.</text>
</comment>
<dbReference type="EMBL" id="JAMSHJ010000001">
    <property type="protein sequence ID" value="KAI5445745.1"/>
    <property type="molecule type" value="Genomic_DNA"/>
</dbReference>
<reference evidence="1 2" key="1">
    <citation type="journal article" date="2022" name="Nat. Genet.">
        <title>Improved pea reference genome and pan-genome highlight genomic features and evolutionary characteristics.</title>
        <authorList>
            <person name="Yang T."/>
            <person name="Liu R."/>
            <person name="Luo Y."/>
            <person name="Hu S."/>
            <person name="Wang D."/>
            <person name="Wang C."/>
            <person name="Pandey M.K."/>
            <person name="Ge S."/>
            <person name="Xu Q."/>
            <person name="Li N."/>
            <person name="Li G."/>
            <person name="Huang Y."/>
            <person name="Saxena R.K."/>
            <person name="Ji Y."/>
            <person name="Li M."/>
            <person name="Yan X."/>
            <person name="He Y."/>
            <person name="Liu Y."/>
            <person name="Wang X."/>
            <person name="Xiang C."/>
            <person name="Varshney R.K."/>
            <person name="Ding H."/>
            <person name="Gao S."/>
            <person name="Zong X."/>
        </authorList>
    </citation>
    <scope>NUCLEOTIDE SEQUENCE [LARGE SCALE GENOMIC DNA]</scope>
    <source>
        <strain evidence="1 2">cv. Zhongwan 6</strain>
    </source>
</reference>
<evidence type="ECO:0000313" key="2">
    <source>
        <dbReference type="Proteomes" id="UP001058974"/>
    </source>
</evidence>
<dbReference type="AlphaFoldDB" id="A0A9D5BLH0"/>
<accession>A0A9D5BLH0</accession>
<keyword evidence="2" id="KW-1185">Reference proteome</keyword>
<dbReference type="Gramene" id="Psat01G0383100-T1">
    <property type="protein sequence ID" value="KAI5445745.1"/>
    <property type="gene ID" value="KIW84_013831"/>
</dbReference>